<protein>
    <recommendedName>
        <fullName evidence="2">PPIase FKBP-type domain-containing protein</fullName>
    </recommendedName>
</protein>
<dbReference type="GO" id="GO:0003755">
    <property type="term" value="F:peptidyl-prolyl cis-trans isomerase activity"/>
    <property type="evidence" value="ECO:0007669"/>
    <property type="project" value="InterPro"/>
</dbReference>
<proteinExistence type="predicted"/>
<gene>
    <name evidence="1" type="ORF">METZ01_LOCUS379157</name>
</gene>
<reference evidence="1" key="1">
    <citation type="submission" date="2018-05" db="EMBL/GenBank/DDBJ databases">
        <authorList>
            <person name="Lanie J.A."/>
            <person name="Ng W.-L."/>
            <person name="Kazmierczak K.M."/>
            <person name="Andrzejewski T.M."/>
            <person name="Davidsen T.M."/>
            <person name="Wayne K.J."/>
            <person name="Tettelin H."/>
            <person name="Glass J.I."/>
            <person name="Rusch D."/>
            <person name="Podicherti R."/>
            <person name="Tsui H.-C.T."/>
            <person name="Winkler M.E."/>
        </authorList>
    </citation>
    <scope>NUCLEOTIDE SEQUENCE</scope>
</reference>
<sequence length="40" mass="4359">MYEGQTLSVRIPAKDAYGETGTNELAGEDLIFEIVIVSID</sequence>
<dbReference type="InterPro" id="IPR046357">
    <property type="entry name" value="PPIase_dom_sf"/>
</dbReference>
<dbReference type="SUPFAM" id="SSF54534">
    <property type="entry name" value="FKBP-like"/>
    <property type="match status" value="1"/>
</dbReference>
<evidence type="ECO:0000313" key="1">
    <source>
        <dbReference type="EMBL" id="SVD26303.1"/>
    </source>
</evidence>
<dbReference type="EMBL" id="UINC01139636">
    <property type="protein sequence ID" value="SVD26303.1"/>
    <property type="molecule type" value="Genomic_DNA"/>
</dbReference>
<accession>A0A382TWC5</accession>
<name>A0A382TWC5_9ZZZZ</name>
<dbReference type="Gene3D" id="3.10.50.40">
    <property type="match status" value="1"/>
</dbReference>
<organism evidence="1">
    <name type="scientific">marine metagenome</name>
    <dbReference type="NCBI Taxonomy" id="408172"/>
    <lineage>
        <taxon>unclassified sequences</taxon>
        <taxon>metagenomes</taxon>
        <taxon>ecological metagenomes</taxon>
    </lineage>
</organism>
<evidence type="ECO:0008006" key="2">
    <source>
        <dbReference type="Google" id="ProtNLM"/>
    </source>
</evidence>
<dbReference type="AlphaFoldDB" id="A0A382TWC5"/>